<accession>A0ACD3B0I4</accession>
<dbReference type="Proteomes" id="UP000308600">
    <property type="component" value="Unassembled WGS sequence"/>
</dbReference>
<evidence type="ECO:0000313" key="1">
    <source>
        <dbReference type="EMBL" id="TFK71146.1"/>
    </source>
</evidence>
<gene>
    <name evidence="1" type="ORF">BDN72DRAFT_870089</name>
</gene>
<protein>
    <submittedName>
        <fullName evidence="1">Inosine guanosine and</fullName>
    </submittedName>
</protein>
<evidence type="ECO:0000313" key="2">
    <source>
        <dbReference type="Proteomes" id="UP000308600"/>
    </source>
</evidence>
<dbReference type="EMBL" id="ML208302">
    <property type="protein sequence ID" value="TFK71146.1"/>
    <property type="molecule type" value="Genomic_DNA"/>
</dbReference>
<proteinExistence type="predicted"/>
<organism evidence="1 2">
    <name type="scientific">Pluteus cervinus</name>
    <dbReference type="NCBI Taxonomy" id="181527"/>
    <lineage>
        <taxon>Eukaryota</taxon>
        <taxon>Fungi</taxon>
        <taxon>Dikarya</taxon>
        <taxon>Basidiomycota</taxon>
        <taxon>Agaricomycotina</taxon>
        <taxon>Agaricomycetes</taxon>
        <taxon>Agaricomycetidae</taxon>
        <taxon>Agaricales</taxon>
        <taxon>Pluteineae</taxon>
        <taxon>Pluteaceae</taxon>
        <taxon>Pluteus</taxon>
    </lineage>
</organism>
<sequence>MTTEGNTAIDVAESISVLNGLLPDELQHPRVGIVCGSGLSGLAETFAEVHKIPYSQIPGFATSTVPGHQSTLAFGYLGGVPAVAMLDVVSKFHSYEGYPLSTVIYPIRVMAKLGIKSLFITNAAGSLNPSIPVGTIVVIHDHLALPNLTGFNPLLGPVYPSAPRFLPLSNAYSPSLRRLIFLASHQLSLPPSALTEGTYAWVSGPTYETPAEGRFLRNAGADVVGMSTIPEVLAAREQGVEVCVLSLVTNFVVIPDGYASIKEQVEAELAGKPIKIEEAKTVSHGEVVEVGKQREEVMKALIQRAVELHRTG</sequence>
<reference evidence="1 2" key="1">
    <citation type="journal article" date="2019" name="Nat. Ecol. Evol.">
        <title>Megaphylogeny resolves global patterns of mushroom evolution.</title>
        <authorList>
            <person name="Varga T."/>
            <person name="Krizsan K."/>
            <person name="Foldi C."/>
            <person name="Dima B."/>
            <person name="Sanchez-Garcia M."/>
            <person name="Sanchez-Ramirez S."/>
            <person name="Szollosi G.J."/>
            <person name="Szarkandi J.G."/>
            <person name="Papp V."/>
            <person name="Albert L."/>
            <person name="Andreopoulos W."/>
            <person name="Angelini C."/>
            <person name="Antonin V."/>
            <person name="Barry K.W."/>
            <person name="Bougher N.L."/>
            <person name="Buchanan P."/>
            <person name="Buyck B."/>
            <person name="Bense V."/>
            <person name="Catcheside P."/>
            <person name="Chovatia M."/>
            <person name="Cooper J."/>
            <person name="Damon W."/>
            <person name="Desjardin D."/>
            <person name="Finy P."/>
            <person name="Geml J."/>
            <person name="Haridas S."/>
            <person name="Hughes K."/>
            <person name="Justo A."/>
            <person name="Karasinski D."/>
            <person name="Kautmanova I."/>
            <person name="Kiss B."/>
            <person name="Kocsube S."/>
            <person name="Kotiranta H."/>
            <person name="LaButti K.M."/>
            <person name="Lechner B.E."/>
            <person name="Liimatainen K."/>
            <person name="Lipzen A."/>
            <person name="Lukacs Z."/>
            <person name="Mihaltcheva S."/>
            <person name="Morgado L.N."/>
            <person name="Niskanen T."/>
            <person name="Noordeloos M.E."/>
            <person name="Ohm R.A."/>
            <person name="Ortiz-Santana B."/>
            <person name="Ovrebo C."/>
            <person name="Racz N."/>
            <person name="Riley R."/>
            <person name="Savchenko A."/>
            <person name="Shiryaev A."/>
            <person name="Soop K."/>
            <person name="Spirin V."/>
            <person name="Szebenyi C."/>
            <person name="Tomsovsky M."/>
            <person name="Tulloss R.E."/>
            <person name="Uehling J."/>
            <person name="Grigoriev I.V."/>
            <person name="Vagvolgyi C."/>
            <person name="Papp T."/>
            <person name="Martin F.M."/>
            <person name="Miettinen O."/>
            <person name="Hibbett D.S."/>
            <person name="Nagy L.G."/>
        </authorList>
    </citation>
    <scope>NUCLEOTIDE SEQUENCE [LARGE SCALE GENOMIC DNA]</scope>
    <source>
        <strain evidence="1 2">NL-1719</strain>
    </source>
</reference>
<name>A0ACD3B0I4_9AGAR</name>
<keyword evidence="2" id="KW-1185">Reference proteome</keyword>